<dbReference type="AlphaFoldDB" id="A0AB38YDF6"/>
<protein>
    <submittedName>
        <fullName evidence="1">Uncharacterized protein</fullName>
    </submittedName>
</protein>
<dbReference type="RefSeq" id="WP_304994195.1">
    <property type="nucleotide sequence ID" value="NZ_CP101717.1"/>
</dbReference>
<gene>
    <name evidence="1" type="ORF">NFC81_09215</name>
</gene>
<dbReference type="EMBL" id="CP101717">
    <property type="protein sequence ID" value="WLD56910.1"/>
    <property type="molecule type" value="Genomic_DNA"/>
</dbReference>
<name>A0AB38YDF6_9GAMM</name>
<organism evidence="1">
    <name type="scientific">Salinispirillum sp. LH 10-3-1</name>
    <dbReference type="NCBI Taxonomy" id="2952525"/>
    <lineage>
        <taxon>Bacteria</taxon>
        <taxon>Pseudomonadati</taxon>
        <taxon>Pseudomonadota</taxon>
        <taxon>Gammaproteobacteria</taxon>
        <taxon>Oceanospirillales</taxon>
        <taxon>Saccharospirillaceae</taxon>
        <taxon>Salinispirillum</taxon>
    </lineage>
</organism>
<accession>A0AB38YDF6</accession>
<sequence length="61" mass="6681">MTTNTVKKSKEEYAAELLSFESGQQVLNVDCLNKSGASKYILKVAAKVNFPKQKEKTANAS</sequence>
<proteinExistence type="predicted"/>
<reference evidence="1" key="1">
    <citation type="submission" date="2022-07" db="EMBL/GenBank/DDBJ databases">
        <title>Complete genome sequence of Salinispirillum sp. LH10-3-1 capable of multiple carbohydrate inversion isolated from a soda lake.</title>
        <authorList>
            <person name="Liu J."/>
            <person name="Zhai Y."/>
            <person name="Zhang H."/>
            <person name="Yang H."/>
            <person name="Qu J."/>
            <person name="Li J."/>
        </authorList>
    </citation>
    <scope>NUCLEOTIDE SEQUENCE</scope>
    <source>
        <strain evidence="1">LH 10-3-1</strain>
    </source>
</reference>
<evidence type="ECO:0000313" key="1">
    <source>
        <dbReference type="EMBL" id="WLD56910.1"/>
    </source>
</evidence>